<evidence type="ECO:0000256" key="2">
    <source>
        <dbReference type="SAM" id="Phobius"/>
    </source>
</evidence>
<dbReference type="EMBL" id="LT607410">
    <property type="protein sequence ID" value="SCE92285.1"/>
    <property type="molecule type" value="Genomic_DNA"/>
</dbReference>
<protein>
    <submittedName>
        <fullName evidence="3">Uncharacterized protein</fullName>
    </submittedName>
</protein>
<evidence type="ECO:0000313" key="4">
    <source>
        <dbReference type="Proteomes" id="UP000198228"/>
    </source>
</evidence>
<evidence type="ECO:0000313" key="3">
    <source>
        <dbReference type="EMBL" id="SCE92285.1"/>
    </source>
</evidence>
<dbReference type="RefSeq" id="WP_088960552.1">
    <property type="nucleotide sequence ID" value="NZ_LT607410.1"/>
</dbReference>
<feature type="transmembrane region" description="Helical" evidence="2">
    <location>
        <begin position="42"/>
        <end position="64"/>
    </location>
</feature>
<feature type="compositionally biased region" description="Pro residues" evidence="1">
    <location>
        <begin position="155"/>
        <end position="164"/>
    </location>
</feature>
<feature type="region of interest" description="Disordered" evidence="1">
    <location>
        <begin position="125"/>
        <end position="164"/>
    </location>
</feature>
<feature type="transmembrane region" description="Helical" evidence="2">
    <location>
        <begin position="6"/>
        <end position="30"/>
    </location>
</feature>
<dbReference type="Proteomes" id="UP000198228">
    <property type="component" value="Chromosome I"/>
</dbReference>
<dbReference type="AlphaFoldDB" id="A0A1C4W7W7"/>
<keyword evidence="2" id="KW-0472">Membrane</keyword>
<keyword evidence="2" id="KW-1133">Transmembrane helix</keyword>
<name>A0A1C4W7W7_9ACTN</name>
<gene>
    <name evidence="3" type="ORF">GA0074696_1676</name>
</gene>
<reference evidence="3 4" key="1">
    <citation type="submission" date="2016-06" db="EMBL/GenBank/DDBJ databases">
        <authorList>
            <person name="Kjaerup R.B."/>
            <person name="Dalgaard T.S."/>
            <person name="Juul-Madsen H.R."/>
        </authorList>
    </citation>
    <scope>NUCLEOTIDE SEQUENCE [LARGE SCALE GENOMIC DNA]</scope>
    <source>
        <strain evidence="3 4">DSM 43821</strain>
    </source>
</reference>
<proteinExistence type="predicted"/>
<organism evidence="3 4">
    <name type="scientific">Micromonospora purpureochromogenes</name>
    <dbReference type="NCBI Taxonomy" id="47872"/>
    <lineage>
        <taxon>Bacteria</taxon>
        <taxon>Bacillati</taxon>
        <taxon>Actinomycetota</taxon>
        <taxon>Actinomycetes</taxon>
        <taxon>Micromonosporales</taxon>
        <taxon>Micromonosporaceae</taxon>
        <taxon>Micromonospora</taxon>
    </lineage>
</organism>
<sequence length="164" mass="17042">MELFGYSLLQIGGQLPTLAVLVTGLVLAVARRGRLPHRARALLMSGIAVLLVVSLLGLAWTIAWPHLLDFRSIDGGDEFRRFRLLSTAVSVLAWIGYPVGTGLLVAAVLAGRPVAAPAVDWAGWTPPAGDDAGHADPGPPPPAPAATQWGGTDLPAPPPAPDRT</sequence>
<keyword evidence="2" id="KW-0812">Transmembrane</keyword>
<feature type="transmembrane region" description="Helical" evidence="2">
    <location>
        <begin position="84"/>
        <end position="109"/>
    </location>
</feature>
<evidence type="ECO:0000256" key="1">
    <source>
        <dbReference type="SAM" id="MobiDB-lite"/>
    </source>
</evidence>
<accession>A0A1C4W7W7</accession>